<organism evidence="1 2">
    <name type="scientific">Pseudocercospora fuligena</name>
    <dbReference type="NCBI Taxonomy" id="685502"/>
    <lineage>
        <taxon>Eukaryota</taxon>
        <taxon>Fungi</taxon>
        <taxon>Dikarya</taxon>
        <taxon>Ascomycota</taxon>
        <taxon>Pezizomycotina</taxon>
        <taxon>Dothideomycetes</taxon>
        <taxon>Dothideomycetidae</taxon>
        <taxon>Mycosphaerellales</taxon>
        <taxon>Mycosphaerellaceae</taxon>
        <taxon>Pseudocercospora</taxon>
    </lineage>
</organism>
<dbReference type="Proteomes" id="UP000660729">
    <property type="component" value="Unassembled WGS sequence"/>
</dbReference>
<reference evidence="1" key="1">
    <citation type="submission" date="2020-04" db="EMBL/GenBank/DDBJ databases">
        <title>Draft genome resource of the tomato pathogen Pseudocercospora fuligena.</title>
        <authorList>
            <person name="Zaccaron A."/>
        </authorList>
    </citation>
    <scope>NUCLEOTIDE SEQUENCE</scope>
    <source>
        <strain evidence="1">PF001</strain>
    </source>
</reference>
<protein>
    <submittedName>
        <fullName evidence="1">Uncharacterized protein</fullName>
    </submittedName>
</protein>
<dbReference type="EMBL" id="JABCIY010000044">
    <property type="protein sequence ID" value="KAF7194946.1"/>
    <property type="molecule type" value="Genomic_DNA"/>
</dbReference>
<evidence type="ECO:0000313" key="1">
    <source>
        <dbReference type="EMBL" id="KAF7194946.1"/>
    </source>
</evidence>
<proteinExistence type="predicted"/>
<name>A0A8H6RRL4_9PEZI</name>
<accession>A0A8H6RRL4</accession>
<gene>
    <name evidence="1" type="ORF">HII31_03620</name>
</gene>
<dbReference type="AlphaFoldDB" id="A0A8H6RRL4"/>
<evidence type="ECO:0000313" key="2">
    <source>
        <dbReference type="Proteomes" id="UP000660729"/>
    </source>
</evidence>
<sequence length="108" mass="12228">MGCPQTTSESTPVLPVSYSCRSGIEQWKPLHFLRCLQDRVHPIITTDRHLPNDELEQYNEALTAYFFRLAISATSTKICTFHTAGVRRSAAASQSEYWPRWLVSAADP</sequence>
<comment type="caution">
    <text evidence="1">The sequence shown here is derived from an EMBL/GenBank/DDBJ whole genome shotgun (WGS) entry which is preliminary data.</text>
</comment>
<dbReference type="OrthoDB" id="10671688at2759"/>
<keyword evidence="2" id="KW-1185">Reference proteome</keyword>